<feature type="region of interest" description="Disordered" evidence="1">
    <location>
        <begin position="103"/>
        <end position="222"/>
    </location>
</feature>
<feature type="transmembrane region" description="Helical" evidence="2">
    <location>
        <begin position="64"/>
        <end position="85"/>
    </location>
</feature>
<dbReference type="RefSeq" id="WP_049953175.1">
    <property type="nucleotide sequence ID" value="NZ_CP007055.1"/>
</dbReference>
<dbReference type="OrthoDB" id="385798at2157"/>
<feature type="compositionally biased region" description="Basic and acidic residues" evidence="1">
    <location>
        <begin position="103"/>
        <end position="190"/>
    </location>
</feature>
<evidence type="ECO:0000256" key="1">
    <source>
        <dbReference type="SAM" id="MobiDB-lite"/>
    </source>
</evidence>
<gene>
    <name evidence="3" type="ORF">HALLA_15185</name>
</gene>
<dbReference type="eggNOG" id="ENOG502N5GN">
    <property type="taxonomic scope" value="Archaea"/>
</dbReference>
<feature type="transmembrane region" description="Helical" evidence="2">
    <location>
        <begin position="37"/>
        <end position="57"/>
    </location>
</feature>
<keyword evidence="2" id="KW-1133">Transmembrane helix</keyword>
<keyword evidence="4" id="KW-1185">Reference proteome</keyword>
<name>W0JVI1_9EURY</name>
<dbReference type="KEGG" id="hlr:HALLA_15185"/>
<dbReference type="AlphaFoldDB" id="W0JVI1"/>
<dbReference type="STRING" id="797299.HALLA_15185"/>
<feature type="compositionally biased region" description="Basic and acidic residues" evidence="1">
    <location>
        <begin position="197"/>
        <end position="220"/>
    </location>
</feature>
<dbReference type="Proteomes" id="UP000019024">
    <property type="component" value="Chromosome"/>
</dbReference>
<keyword evidence="2" id="KW-0812">Transmembrane</keyword>
<evidence type="ECO:0000313" key="3">
    <source>
        <dbReference type="EMBL" id="AHG01068.1"/>
    </source>
</evidence>
<accession>W0JVI1</accession>
<reference evidence="3 4" key="1">
    <citation type="submission" date="2014-01" db="EMBL/GenBank/DDBJ databases">
        <authorList>
            <consortium name="DOE Joint Genome Institute"/>
            <person name="Anderson I."/>
            <person name="Huntemann M."/>
            <person name="Han J."/>
            <person name="Chen A."/>
            <person name="Kyrpides N."/>
            <person name="Mavromatis K."/>
            <person name="Markowitz V."/>
            <person name="Palaniappan K."/>
            <person name="Ivanova N."/>
            <person name="Schaumberg A."/>
            <person name="Pati A."/>
            <person name="Liolios K."/>
            <person name="Nordberg H.P."/>
            <person name="Cantor M.N."/>
            <person name="Hua S.X."/>
            <person name="Woyke T."/>
        </authorList>
    </citation>
    <scope>NUCLEOTIDE SEQUENCE [LARGE SCALE GENOMIC DNA]</scope>
    <source>
        <strain evidence="3 4">XH-48</strain>
    </source>
</reference>
<keyword evidence="2" id="KW-0472">Membrane</keyword>
<dbReference type="GeneID" id="25145764"/>
<sequence>MERKSVLLGVAVVLAGYSAFAHLGVGLAEVLGSVPDGSLTVVPMLFILSAVVVGLFLISLARGVALPTIYLVGGVLMVLHLVAYVDVHATGYFETATGVDMHGHGHEGGHGHDGSHTHDASQSHESGHTHDDSSGHEHNDDSNDHGADGHTHGDGEAGHTHDDGTENHSHDGSSSNHTHDDDAAGGHSHADSGSSTHTHENGADGHTHADGGDEHTHSGDESAGQVLVSHLRDDLTALSTKIAETGSAIAFFALYVLER</sequence>
<evidence type="ECO:0000313" key="4">
    <source>
        <dbReference type="Proteomes" id="UP000019024"/>
    </source>
</evidence>
<organism evidence="3 4">
    <name type="scientific">Halostagnicola larsenii XH-48</name>
    <dbReference type="NCBI Taxonomy" id="797299"/>
    <lineage>
        <taxon>Archaea</taxon>
        <taxon>Methanobacteriati</taxon>
        <taxon>Methanobacteriota</taxon>
        <taxon>Stenosarchaea group</taxon>
        <taxon>Halobacteria</taxon>
        <taxon>Halobacteriales</taxon>
        <taxon>Natrialbaceae</taxon>
        <taxon>Halostagnicola</taxon>
    </lineage>
</organism>
<protein>
    <submittedName>
        <fullName evidence="3">Uncharacterized protein</fullName>
    </submittedName>
</protein>
<dbReference type="EMBL" id="CP007055">
    <property type="protein sequence ID" value="AHG01068.1"/>
    <property type="molecule type" value="Genomic_DNA"/>
</dbReference>
<evidence type="ECO:0000256" key="2">
    <source>
        <dbReference type="SAM" id="Phobius"/>
    </source>
</evidence>
<dbReference type="HOGENOM" id="CLU_1072020_0_0_2"/>
<proteinExistence type="predicted"/>